<dbReference type="GO" id="GO:0006457">
    <property type="term" value="P:protein folding"/>
    <property type="evidence" value="ECO:0007669"/>
    <property type="project" value="UniProtKB-UniRule"/>
</dbReference>
<dbReference type="SUPFAM" id="SSF46579">
    <property type="entry name" value="Prefoldin"/>
    <property type="match status" value="1"/>
</dbReference>
<comment type="similarity">
    <text evidence="1">Belongs to the prefoldin subunit alpha family.</text>
</comment>
<dbReference type="HAMAP" id="MF_00308">
    <property type="entry name" value="PfdA"/>
    <property type="match status" value="1"/>
</dbReference>
<dbReference type="CDD" id="cd23160">
    <property type="entry name" value="Prefoldin_alpha_GimC"/>
    <property type="match status" value="1"/>
</dbReference>
<keyword evidence="3 5" id="KW-0143">Chaperone</keyword>
<evidence type="ECO:0000313" key="8">
    <source>
        <dbReference type="EMBL" id="HIP17413.1"/>
    </source>
</evidence>
<evidence type="ECO:0000256" key="6">
    <source>
        <dbReference type="NCBIfam" id="TIGR00293"/>
    </source>
</evidence>
<evidence type="ECO:0000256" key="2">
    <source>
        <dbReference type="ARBA" id="ARBA00011716"/>
    </source>
</evidence>
<comment type="similarity">
    <text evidence="5">Belongs to the prefoldin alpha subunit family.</text>
</comment>
<protein>
    <recommendedName>
        <fullName evidence="5 6">Prefoldin subunit alpha</fullName>
    </recommendedName>
    <alternativeName>
        <fullName evidence="5">GimC subunit alpha</fullName>
    </alternativeName>
</protein>
<sequence length="143" mass="16265">MNEEIQKQLYQLELYNQQVNKLQEELEKIELMRLEVLKSIESMDELKNSKELLVPLGGGAFVKAEVVDCEKIIVGAGADVFVEKSTSEVVQDFKKYAEELNNAEVMLKEQISKTISVIKKLQNDLESKAQMMEQQPSQGNLTN</sequence>
<feature type="coiled-coil region" evidence="7">
    <location>
        <begin position="5"/>
        <end position="39"/>
    </location>
</feature>
<evidence type="ECO:0000313" key="9">
    <source>
        <dbReference type="Proteomes" id="UP000605144"/>
    </source>
</evidence>
<dbReference type="InterPro" id="IPR011599">
    <property type="entry name" value="PFD_alpha_archaea"/>
</dbReference>
<gene>
    <name evidence="5" type="primary">pfdA</name>
    <name evidence="8" type="ORF">EYG76_03825</name>
</gene>
<comment type="function">
    <text evidence="4 5">Molecular chaperone capable of stabilizing a range of proteins. Seems to fulfill an ATP-independent, HSP70-like function in archaeal de novo protein folding.</text>
</comment>
<dbReference type="NCBIfam" id="TIGR00293">
    <property type="entry name" value="prefoldin subunit alpha"/>
    <property type="match status" value="1"/>
</dbReference>
<dbReference type="GO" id="GO:0051082">
    <property type="term" value="F:unfolded protein binding"/>
    <property type="evidence" value="ECO:0007669"/>
    <property type="project" value="UniProtKB-UniRule"/>
</dbReference>
<dbReference type="GO" id="GO:0016272">
    <property type="term" value="C:prefoldin complex"/>
    <property type="evidence" value="ECO:0007669"/>
    <property type="project" value="UniProtKB-UniRule"/>
</dbReference>
<evidence type="ECO:0000256" key="5">
    <source>
        <dbReference type="HAMAP-Rule" id="MF_00308"/>
    </source>
</evidence>
<dbReference type="Pfam" id="PF02996">
    <property type="entry name" value="Prefoldin"/>
    <property type="match status" value="1"/>
</dbReference>
<comment type="caution">
    <text evidence="8">The sequence shown here is derived from an EMBL/GenBank/DDBJ whole genome shotgun (WGS) entry which is preliminary data.</text>
</comment>
<evidence type="ECO:0000256" key="1">
    <source>
        <dbReference type="ARBA" id="ARBA00010048"/>
    </source>
</evidence>
<name>A0A832YSJ1_9EURY</name>
<keyword evidence="5" id="KW-0963">Cytoplasm</keyword>
<organism evidence="8 9">
    <name type="scientific">Methanothermococcus okinawensis</name>
    <dbReference type="NCBI Taxonomy" id="155863"/>
    <lineage>
        <taxon>Archaea</taxon>
        <taxon>Methanobacteriati</taxon>
        <taxon>Methanobacteriota</taxon>
        <taxon>Methanomada group</taxon>
        <taxon>Methanococci</taxon>
        <taxon>Methanococcales</taxon>
        <taxon>Methanococcaceae</taxon>
        <taxon>Methanothermococcus</taxon>
    </lineage>
</organism>
<dbReference type="InterPro" id="IPR004127">
    <property type="entry name" value="Prefoldin_subunit_alpha"/>
</dbReference>
<dbReference type="Gene3D" id="1.10.287.370">
    <property type="match status" value="1"/>
</dbReference>
<comment type="subunit">
    <text evidence="2 5">Heterohexamer of two alpha and four beta subunits.</text>
</comment>
<dbReference type="AlphaFoldDB" id="A0A832YSJ1"/>
<dbReference type="InterPro" id="IPR009053">
    <property type="entry name" value="Prefoldin"/>
</dbReference>
<reference evidence="8" key="1">
    <citation type="journal article" date="2020" name="ISME J.">
        <title>Gammaproteobacteria mediating utilization of methyl-, sulfur- and petroleum organic compounds in deep ocean hydrothermal plumes.</title>
        <authorList>
            <person name="Zhou Z."/>
            <person name="Liu Y."/>
            <person name="Pan J."/>
            <person name="Cron B.R."/>
            <person name="Toner B.M."/>
            <person name="Anantharaman K."/>
            <person name="Breier J.A."/>
            <person name="Dick G.J."/>
            <person name="Li M."/>
        </authorList>
    </citation>
    <scope>NUCLEOTIDE SEQUENCE</scope>
    <source>
        <strain evidence="8">SZUA-1385</strain>
    </source>
</reference>
<dbReference type="GO" id="GO:0005737">
    <property type="term" value="C:cytoplasm"/>
    <property type="evidence" value="ECO:0007669"/>
    <property type="project" value="UniProtKB-SubCell"/>
</dbReference>
<dbReference type="Proteomes" id="UP000605144">
    <property type="component" value="Unassembled WGS sequence"/>
</dbReference>
<evidence type="ECO:0000256" key="3">
    <source>
        <dbReference type="ARBA" id="ARBA00023186"/>
    </source>
</evidence>
<evidence type="ECO:0000256" key="4">
    <source>
        <dbReference type="ARBA" id="ARBA00025077"/>
    </source>
</evidence>
<comment type="subcellular location">
    <subcellularLocation>
        <location evidence="5">Cytoplasm</location>
    </subcellularLocation>
</comment>
<accession>A0A832YSJ1</accession>
<evidence type="ECO:0000256" key="7">
    <source>
        <dbReference type="SAM" id="Coils"/>
    </source>
</evidence>
<proteinExistence type="inferred from homology"/>
<dbReference type="EMBL" id="DQSV01000074">
    <property type="protein sequence ID" value="HIP17413.1"/>
    <property type="molecule type" value="Genomic_DNA"/>
</dbReference>
<keyword evidence="7" id="KW-0175">Coiled coil</keyword>